<keyword evidence="2" id="KW-0805">Transcription regulation</keyword>
<dbReference type="Pfam" id="PF03466">
    <property type="entry name" value="LysR_substrate"/>
    <property type="match status" value="1"/>
</dbReference>
<protein>
    <submittedName>
        <fullName evidence="6">LysR-family transcriptional regulator</fullName>
    </submittedName>
</protein>
<sequence length="293" mass="32013">MDQLDAIRTFIAVAEHKSFAEAARTRRISPTAASRAISDMETRLGVLLLRRTTRSVQLTPEGATYLEHCRLALAELDSAASSLSGENTQPRGVLIVTAPVVFGRMKVLPVTLDLMRRHPGLSVRLTLTDRVVRLVDEGIDVAVRIAHLADSALRAVRVGETRRVLVASPAYLEERGYPTSVAALHDHDLIAFDNFAQNGEWRFSTDGRMAIRFEPRLLTNSVDAAIDAALAGGGITRALSYQVERHVESGRLVPLLPEHDPPQVPVSLVFQANRARSANVRAFVEAMRAASQG</sequence>
<dbReference type="Gene3D" id="1.10.10.10">
    <property type="entry name" value="Winged helix-like DNA-binding domain superfamily/Winged helix DNA-binding domain"/>
    <property type="match status" value="1"/>
</dbReference>
<dbReference type="InterPro" id="IPR005119">
    <property type="entry name" value="LysR_subst-bd"/>
</dbReference>
<dbReference type="AlphaFoldDB" id="F1ZB46"/>
<dbReference type="PROSITE" id="PS50931">
    <property type="entry name" value="HTH_LYSR"/>
    <property type="match status" value="1"/>
</dbReference>
<keyword evidence="7" id="KW-1185">Reference proteome</keyword>
<dbReference type="CDD" id="cd08471">
    <property type="entry name" value="PBP2_CrgA_like_2"/>
    <property type="match status" value="1"/>
</dbReference>
<comment type="similarity">
    <text evidence="1">Belongs to the LysR transcriptional regulatory family.</text>
</comment>
<reference evidence="6 7" key="1">
    <citation type="journal article" date="2012" name="J. Bacteriol.">
        <title>Draft Genome Sequence of Novosphingobium nitrogenifigens Y88T.</title>
        <authorList>
            <person name="Strabala T.J."/>
            <person name="Macdonald L."/>
            <person name="Liu V."/>
            <person name="Smit A.M."/>
        </authorList>
    </citation>
    <scope>NUCLEOTIDE SEQUENCE [LARGE SCALE GENOMIC DNA]</scope>
    <source>
        <strain evidence="6 7">DSM 19370</strain>
    </source>
</reference>
<dbReference type="PANTHER" id="PTHR30537">
    <property type="entry name" value="HTH-TYPE TRANSCRIPTIONAL REGULATOR"/>
    <property type="match status" value="1"/>
</dbReference>
<evidence type="ECO:0000256" key="4">
    <source>
        <dbReference type="ARBA" id="ARBA00023163"/>
    </source>
</evidence>
<dbReference type="PANTHER" id="PTHR30537:SF5">
    <property type="entry name" value="HTH-TYPE TRANSCRIPTIONAL ACTIVATOR TTDR-RELATED"/>
    <property type="match status" value="1"/>
</dbReference>
<organism evidence="6 7">
    <name type="scientific">Novosphingobium nitrogenifigens DSM 19370</name>
    <dbReference type="NCBI Taxonomy" id="983920"/>
    <lineage>
        <taxon>Bacteria</taxon>
        <taxon>Pseudomonadati</taxon>
        <taxon>Pseudomonadota</taxon>
        <taxon>Alphaproteobacteria</taxon>
        <taxon>Sphingomonadales</taxon>
        <taxon>Sphingomonadaceae</taxon>
        <taxon>Novosphingobium</taxon>
    </lineage>
</organism>
<dbReference type="InterPro" id="IPR058163">
    <property type="entry name" value="LysR-type_TF_proteobact-type"/>
</dbReference>
<gene>
    <name evidence="6" type="ORF">Y88_0139</name>
</gene>
<dbReference type="STRING" id="983920.Y88_0139"/>
<evidence type="ECO:0000256" key="3">
    <source>
        <dbReference type="ARBA" id="ARBA00023125"/>
    </source>
</evidence>
<keyword evidence="3" id="KW-0238">DNA-binding</keyword>
<accession>F1ZB46</accession>
<proteinExistence type="inferred from homology"/>
<dbReference type="eggNOG" id="COG0583">
    <property type="taxonomic scope" value="Bacteria"/>
</dbReference>
<name>F1ZB46_9SPHN</name>
<dbReference type="Pfam" id="PF00126">
    <property type="entry name" value="HTH_1"/>
    <property type="match status" value="1"/>
</dbReference>
<dbReference type="EMBL" id="AEWJ01000044">
    <property type="protein sequence ID" value="EGD58087.1"/>
    <property type="molecule type" value="Genomic_DNA"/>
</dbReference>
<dbReference type="HOGENOM" id="CLU_039613_16_2_5"/>
<comment type="caution">
    <text evidence="6">The sequence shown here is derived from an EMBL/GenBank/DDBJ whole genome shotgun (WGS) entry which is preliminary data.</text>
</comment>
<evidence type="ECO:0000313" key="6">
    <source>
        <dbReference type="EMBL" id="EGD58087.1"/>
    </source>
</evidence>
<dbReference type="FunFam" id="1.10.10.10:FF:000001">
    <property type="entry name" value="LysR family transcriptional regulator"/>
    <property type="match status" value="1"/>
</dbReference>
<dbReference type="Proteomes" id="UP000004728">
    <property type="component" value="Unassembled WGS sequence"/>
</dbReference>
<dbReference type="Gene3D" id="3.40.190.290">
    <property type="match status" value="1"/>
</dbReference>
<dbReference type="SUPFAM" id="SSF53850">
    <property type="entry name" value="Periplasmic binding protein-like II"/>
    <property type="match status" value="1"/>
</dbReference>
<dbReference type="GO" id="GO:0003700">
    <property type="term" value="F:DNA-binding transcription factor activity"/>
    <property type="evidence" value="ECO:0007669"/>
    <property type="project" value="InterPro"/>
</dbReference>
<dbReference type="InterPro" id="IPR036390">
    <property type="entry name" value="WH_DNA-bd_sf"/>
</dbReference>
<evidence type="ECO:0000313" key="7">
    <source>
        <dbReference type="Proteomes" id="UP000004728"/>
    </source>
</evidence>
<dbReference type="InterPro" id="IPR000847">
    <property type="entry name" value="LysR_HTH_N"/>
</dbReference>
<keyword evidence="4" id="KW-0804">Transcription</keyword>
<dbReference type="GO" id="GO:0006351">
    <property type="term" value="P:DNA-templated transcription"/>
    <property type="evidence" value="ECO:0007669"/>
    <property type="project" value="TreeGrafter"/>
</dbReference>
<evidence type="ECO:0000256" key="2">
    <source>
        <dbReference type="ARBA" id="ARBA00023015"/>
    </source>
</evidence>
<dbReference type="SUPFAM" id="SSF46785">
    <property type="entry name" value="Winged helix' DNA-binding domain"/>
    <property type="match status" value="1"/>
</dbReference>
<dbReference type="GO" id="GO:0043565">
    <property type="term" value="F:sequence-specific DNA binding"/>
    <property type="evidence" value="ECO:0007669"/>
    <property type="project" value="TreeGrafter"/>
</dbReference>
<dbReference type="RefSeq" id="WP_008067408.1">
    <property type="nucleotide sequence ID" value="NZ_AQWK01000006.1"/>
</dbReference>
<evidence type="ECO:0000259" key="5">
    <source>
        <dbReference type="PROSITE" id="PS50931"/>
    </source>
</evidence>
<feature type="domain" description="HTH lysR-type" evidence="5">
    <location>
        <begin position="1"/>
        <end position="59"/>
    </location>
</feature>
<dbReference type="InterPro" id="IPR036388">
    <property type="entry name" value="WH-like_DNA-bd_sf"/>
</dbReference>
<dbReference type="OrthoDB" id="9786526at2"/>
<dbReference type="InParanoid" id="F1ZB46"/>
<evidence type="ECO:0000256" key="1">
    <source>
        <dbReference type="ARBA" id="ARBA00009437"/>
    </source>
</evidence>